<dbReference type="InterPro" id="IPR001613">
    <property type="entry name" value="Flavin_amine_oxidase"/>
</dbReference>
<sequence length="512" mass="56530">MDKINADVVIIGAGLSGLSAAYHLLDQQDSLKIVVLEAKDRIGGRIKTVQLKSVGDFVDLWDVGGEWVGRAQVHLQTLLRKLNMDNFIPTETGANTPIRWTTQLDLKFLMWKLKRLKILMEQHHQTSNDSARMKQLDEITVENYITEQVWTSGSLSVIDSACRCMFGLAANEMSLLYFLMYIDSAGGLDKVTKPTEYSGKDYRVKGGLQQLAKNLVHKIGSVKVLLNQAVTNIVQNSEMVAVITGNRIQLTCGRVILALPPHQITSISFTPTLPPEQLNLLESVPLGFLVKFAVTYEQVFWDGGNNGQFGFQNVLEDPKLGAVGIVYDATSSNGNPALAGFLSPVQGDQSNDEEYEERILGLLSCILGDPARNYIDIAIKDWSKEPFNGGCFLKSLIPGTTNYLNQDLRKPFGRVHFAGTETATVWCGFMNGAVQSGYRAANEVLDNLYPQRKKLKELELSGGARPEMNIIKSISIVVFGAGLVSVAFLLLKSSRFSPSYTVSSTHIRLLYE</sequence>
<evidence type="ECO:0000256" key="6">
    <source>
        <dbReference type="PIRSR" id="PIRSR601613-1"/>
    </source>
</evidence>
<comment type="caution">
    <text evidence="9">The sequence shown here is derived from an EMBL/GenBank/DDBJ whole genome shotgun (WGS) entry which is preliminary data.</text>
</comment>
<dbReference type="GO" id="GO:0008131">
    <property type="term" value="F:primary methylamine oxidase activity"/>
    <property type="evidence" value="ECO:0007669"/>
    <property type="project" value="UniProtKB-ARBA"/>
</dbReference>
<keyword evidence="7" id="KW-1133">Transmembrane helix</keyword>
<evidence type="ECO:0000256" key="7">
    <source>
        <dbReference type="RuleBase" id="RU362067"/>
    </source>
</evidence>
<keyword evidence="7" id="KW-0274">FAD</keyword>
<feature type="transmembrane region" description="Helical" evidence="7">
    <location>
        <begin position="470"/>
        <end position="491"/>
    </location>
</feature>
<dbReference type="InterPro" id="IPR036188">
    <property type="entry name" value="FAD/NAD-bd_sf"/>
</dbReference>
<dbReference type="EMBL" id="JAZGQO010000015">
    <property type="protein sequence ID" value="KAK6169197.1"/>
    <property type="molecule type" value="Genomic_DNA"/>
</dbReference>
<dbReference type="PANTHER" id="PTHR43563">
    <property type="entry name" value="AMINE OXIDASE"/>
    <property type="match status" value="1"/>
</dbReference>
<keyword evidence="10" id="KW-1185">Reference proteome</keyword>
<comment type="subcellular location">
    <subcellularLocation>
        <location evidence="2">Mitochondrion outer membrane</location>
        <topology evidence="2">Single-pass type IV membrane protein</topology>
        <orientation evidence="2">Cytoplasmic side</orientation>
    </subcellularLocation>
</comment>
<proteinExistence type="inferred from homology"/>
<organism evidence="9 10">
    <name type="scientific">Patella caerulea</name>
    <name type="common">Rayed Mediterranean limpet</name>
    <dbReference type="NCBI Taxonomy" id="87958"/>
    <lineage>
        <taxon>Eukaryota</taxon>
        <taxon>Metazoa</taxon>
        <taxon>Spiralia</taxon>
        <taxon>Lophotrochozoa</taxon>
        <taxon>Mollusca</taxon>
        <taxon>Gastropoda</taxon>
        <taxon>Patellogastropoda</taxon>
        <taxon>Patelloidea</taxon>
        <taxon>Patellidae</taxon>
        <taxon>Patella</taxon>
    </lineage>
</organism>
<dbReference type="PANTHER" id="PTHR43563:SF14">
    <property type="entry name" value="AMINE OXIDASE"/>
    <property type="match status" value="1"/>
</dbReference>
<feature type="binding site" evidence="6">
    <location>
        <position position="16"/>
    </location>
    <ligand>
        <name>FAD</name>
        <dbReference type="ChEBI" id="CHEBI:57692"/>
    </ligand>
</feature>
<evidence type="ECO:0000256" key="2">
    <source>
        <dbReference type="ARBA" id="ARBA00004362"/>
    </source>
</evidence>
<feature type="binding site" evidence="6">
    <location>
        <begin position="37"/>
        <end position="38"/>
    </location>
    <ligand>
        <name>FAD</name>
        <dbReference type="ChEBI" id="CHEBI:57692"/>
    </ligand>
</feature>
<evidence type="ECO:0000313" key="9">
    <source>
        <dbReference type="EMBL" id="KAK6169197.1"/>
    </source>
</evidence>
<dbReference type="SUPFAM" id="SSF51905">
    <property type="entry name" value="FAD/NAD(P)-binding domain"/>
    <property type="match status" value="1"/>
</dbReference>
<dbReference type="GO" id="GO:0097621">
    <property type="term" value="F:monoamine oxidase activity"/>
    <property type="evidence" value="ECO:0007669"/>
    <property type="project" value="UniProtKB-EC"/>
</dbReference>
<dbReference type="AlphaFoldDB" id="A0AAN8G2J4"/>
<dbReference type="InterPro" id="IPR050703">
    <property type="entry name" value="Flavin_MAO"/>
</dbReference>
<gene>
    <name evidence="9" type="ORF">SNE40_020295</name>
</gene>
<dbReference type="InterPro" id="IPR002937">
    <property type="entry name" value="Amino_oxidase"/>
</dbReference>
<evidence type="ECO:0000256" key="4">
    <source>
        <dbReference type="ARBA" id="ARBA00023002"/>
    </source>
</evidence>
<dbReference type="EC" id="1.4.3.-" evidence="7"/>
<comment type="similarity">
    <text evidence="3 7">Belongs to the flavin monoamine oxidase family.</text>
</comment>
<reference evidence="9 10" key="1">
    <citation type="submission" date="2024-01" db="EMBL/GenBank/DDBJ databases">
        <title>The genome of the rayed Mediterranean limpet Patella caerulea (Linnaeus, 1758).</title>
        <authorList>
            <person name="Anh-Thu Weber A."/>
            <person name="Halstead-Nussloch G."/>
        </authorList>
    </citation>
    <scope>NUCLEOTIDE SEQUENCE [LARGE SCALE GENOMIC DNA]</scope>
    <source>
        <strain evidence="9">AATW-2023a</strain>
        <tissue evidence="9">Whole specimen</tissue>
    </source>
</reference>
<evidence type="ECO:0000256" key="5">
    <source>
        <dbReference type="ARBA" id="ARBA00048448"/>
    </source>
</evidence>
<dbReference type="Gene3D" id="3.50.50.60">
    <property type="entry name" value="FAD/NAD(P)-binding domain"/>
    <property type="match status" value="1"/>
</dbReference>
<evidence type="ECO:0000313" key="10">
    <source>
        <dbReference type="Proteomes" id="UP001347796"/>
    </source>
</evidence>
<evidence type="ECO:0000256" key="3">
    <source>
        <dbReference type="ARBA" id="ARBA00005995"/>
    </source>
</evidence>
<feature type="domain" description="Amine oxidase" evidence="8">
    <location>
        <begin position="15"/>
        <end position="445"/>
    </location>
</feature>
<keyword evidence="7" id="KW-0285">Flavoprotein</keyword>
<accession>A0AAN8G2J4</accession>
<feature type="binding site" evidence="6">
    <location>
        <position position="230"/>
    </location>
    <ligand>
        <name>FAD</name>
        <dbReference type="ChEBI" id="CHEBI:57692"/>
    </ligand>
</feature>
<keyword evidence="4 7" id="KW-0560">Oxidoreductase</keyword>
<comment type="catalytic activity">
    <reaction evidence="5">
        <text>a secondary aliphatic amine + O2 + H2O = a primary amine + an aldehyde + H2O2</text>
        <dbReference type="Rhea" id="RHEA:26414"/>
        <dbReference type="ChEBI" id="CHEBI:15377"/>
        <dbReference type="ChEBI" id="CHEBI:15379"/>
        <dbReference type="ChEBI" id="CHEBI:16240"/>
        <dbReference type="ChEBI" id="CHEBI:17478"/>
        <dbReference type="ChEBI" id="CHEBI:58855"/>
        <dbReference type="ChEBI" id="CHEBI:65296"/>
        <dbReference type="EC" id="1.4.3.4"/>
    </reaction>
</comment>
<dbReference type="PRINTS" id="PR00757">
    <property type="entry name" value="AMINEOXDASEF"/>
</dbReference>
<feature type="binding site" evidence="6">
    <location>
        <position position="421"/>
    </location>
    <ligand>
        <name>FAD</name>
        <dbReference type="ChEBI" id="CHEBI:57692"/>
    </ligand>
</feature>
<feature type="binding site" evidence="6">
    <location>
        <position position="341"/>
    </location>
    <ligand>
        <name>substrate</name>
    </ligand>
</feature>
<evidence type="ECO:0000256" key="1">
    <source>
        <dbReference type="ARBA" id="ARBA00001974"/>
    </source>
</evidence>
<comment type="cofactor">
    <cofactor evidence="1 7">
        <name>FAD</name>
        <dbReference type="ChEBI" id="CHEBI:57692"/>
    </cofactor>
</comment>
<dbReference type="SUPFAM" id="SSF54373">
    <property type="entry name" value="FAD-linked reductases, C-terminal domain"/>
    <property type="match status" value="1"/>
</dbReference>
<evidence type="ECO:0000259" key="8">
    <source>
        <dbReference type="Pfam" id="PF01593"/>
    </source>
</evidence>
<protein>
    <recommendedName>
        <fullName evidence="7">Amine oxidase</fullName>
        <ecNumber evidence="7">1.4.3.-</ecNumber>
    </recommendedName>
</protein>
<dbReference type="Pfam" id="PF01593">
    <property type="entry name" value="Amino_oxidase"/>
    <property type="match status" value="1"/>
</dbReference>
<dbReference type="GO" id="GO:0005741">
    <property type="term" value="C:mitochondrial outer membrane"/>
    <property type="evidence" value="ECO:0007669"/>
    <property type="project" value="UniProtKB-SubCell"/>
</dbReference>
<keyword evidence="7" id="KW-0472">Membrane</keyword>
<name>A0AAN8G2J4_PATCE</name>
<dbReference type="Proteomes" id="UP001347796">
    <property type="component" value="Unassembled WGS sequence"/>
</dbReference>
<keyword evidence="7" id="KW-0812">Transmembrane</keyword>